<dbReference type="InterPro" id="IPR013216">
    <property type="entry name" value="Methyltransf_11"/>
</dbReference>
<dbReference type="SUPFAM" id="SSF53335">
    <property type="entry name" value="S-adenosyl-L-methionine-dependent methyltransferases"/>
    <property type="match status" value="1"/>
</dbReference>
<evidence type="ECO:0000256" key="2">
    <source>
        <dbReference type="ARBA" id="ARBA00022603"/>
    </source>
</evidence>
<name>A0A117MPG1_9ACTN</name>
<keyword evidence="6" id="KW-1185">Reference proteome</keyword>
<gene>
    <name evidence="5" type="ORF">ADL15_31985</name>
</gene>
<dbReference type="Pfam" id="PF08241">
    <property type="entry name" value="Methyltransf_11"/>
    <property type="match status" value="1"/>
</dbReference>
<sequence length="248" mass="27169">MPSISDLTRQQHAASFGAAADAYRRGRPPYPQSAVEWLVPETARDVVDLGAGTGKFTEQLVAAGFEVVAVEPSAGMREQLAAAVPGVAVHGGTAEHIPLPDASADAAVMAQAWHWVKPELAIPEIARVLRPGGTLGLVWNIRDLTEPWVAELDDVMHEHTREEMDTAPELGGPFEQLERTEIRWQHTLTRAELLDMVASRSYVIVLPASERDELLGNVAELLNSHPDLADHEELTLPYVTRCTRAVRR</sequence>
<dbReference type="PANTHER" id="PTHR44942:SF4">
    <property type="entry name" value="METHYLTRANSFERASE TYPE 11 DOMAIN-CONTAINING PROTEIN"/>
    <property type="match status" value="1"/>
</dbReference>
<dbReference type="InterPro" id="IPR029063">
    <property type="entry name" value="SAM-dependent_MTases_sf"/>
</dbReference>
<dbReference type="GO" id="GO:0008757">
    <property type="term" value="F:S-adenosylmethionine-dependent methyltransferase activity"/>
    <property type="evidence" value="ECO:0007669"/>
    <property type="project" value="InterPro"/>
</dbReference>
<comment type="caution">
    <text evidence="5">The sequence shown here is derived from an EMBL/GenBank/DDBJ whole genome shotgun (WGS) entry which is preliminary data.</text>
</comment>
<comment type="similarity">
    <text evidence="1">Belongs to the methyltransferase superfamily.</text>
</comment>
<evidence type="ECO:0000256" key="1">
    <source>
        <dbReference type="ARBA" id="ARBA00008361"/>
    </source>
</evidence>
<keyword evidence="3 5" id="KW-0808">Transferase</keyword>
<keyword evidence="2 5" id="KW-0489">Methyltransferase</keyword>
<protein>
    <submittedName>
        <fullName evidence="5">SAM-dependent methyltransferase</fullName>
    </submittedName>
</protein>
<evidence type="ECO:0000313" key="5">
    <source>
        <dbReference type="EMBL" id="KUL28572.1"/>
    </source>
</evidence>
<accession>A0A117MPG1</accession>
<dbReference type="Proteomes" id="UP000053244">
    <property type="component" value="Unassembled WGS sequence"/>
</dbReference>
<reference evidence="5 6" key="1">
    <citation type="submission" date="2015-10" db="EMBL/GenBank/DDBJ databases">
        <authorList>
            <person name="Gilbert D.G."/>
        </authorList>
    </citation>
    <scope>NUCLEOTIDE SEQUENCE [LARGE SCALE GENOMIC DNA]</scope>
    <source>
        <strain evidence="5 6">NRRL B-16712</strain>
    </source>
</reference>
<dbReference type="PANTHER" id="PTHR44942">
    <property type="entry name" value="METHYLTRANSF_11 DOMAIN-CONTAINING PROTEIN"/>
    <property type="match status" value="1"/>
</dbReference>
<dbReference type="GO" id="GO:0032259">
    <property type="term" value="P:methylation"/>
    <property type="evidence" value="ECO:0007669"/>
    <property type="project" value="UniProtKB-KW"/>
</dbReference>
<evidence type="ECO:0000313" key="6">
    <source>
        <dbReference type="Proteomes" id="UP000053244"/>
    </source>
</evidence>
<feature type="domain" description="Methyltransferase type 11" evidence="4">
    <location>
        <begin position="47"/>
        <end position="135"/>
    </location>
</feature>
<evidence type="ECO:0000259" key="4">
    <source>
        <dbReference type="Pfam" id="PF08241"/>
    </source>
</evidence>
<dbReference type="AlphaFoldDB" id="A0A117MPG1"/>
<dbReference type="EMBL" id="LLZH01000288">
    <property type="protein sequence ID" value="KUL28572.1"/>
    <property type="molecule type" value="Genomic_DNA"/>
</dbReference>
<evidence type="ECO:0000256" key="3">
    <source>
        <dbReference type="ARBA" id="ARBA00022679"/>
    </source>
</evidence>
<dbReference type="Gene3D" id="3.40.50.150">
    <property type="entry name" value="Vaccinia Virus protein VP39"/>
    <property type="match status" value="1"/>
</dbReference>
<proteinExistence type="inferred from homology"/>
<dbReference type="InterPro" id="IPR051052">
    <property type="entry name" value="Diverse_substrate_MTase"/>
</dbReference>
<organism evidence="5 6">
    <name type="scientific">Actinoplanes awajinensis subsp. mycoplanecinus</name>
    <dbReference type="NCBI Taxonomy" id="135947"/>
    <lineage>
        <taxon>Bacteria</taxon>
        <taxon>Bacillati</taxon>
        <taxon>Actinomycetota</taxon>
        <taxon>Actinomycetes</taxon>
        <taxon>Micromonosporales</taxon>
        <taxon>Micromonosporaceae</taxon>
        <taxon>Actinoplanes</taxon>
    </lineage>
</organism>
<dbReference type="CDD" id="cd02440">
    <property type="entry name" value="AdoMet_MTases"/>
    <property type="match status" value="1"/>
</dbReference>